<dbReference type="Pfam" id="PF13193">
    <property type="entry name" value="AMP-binding_C"/>
    <property type="match status" value="1"/>
</dbReference>
<dbReference type="NCBIfam" id="NF004837">
    <property type="entry name" value="PRK06187.1"/>
    <property type="match status" value="1"/>
</dbReference>
<evidence type="ECO:0000256" key="2">
    <source>
        <dbReference type="ARBA" id="ARBA00022598"/>
    </source>
</evidence>
<dbReference type="EC" id="6.2.1.44" evidence="4"/>
<dbReference type="PROSITE" id="PS00455">
    <property type="entry name" value="AMP_BINDING"/>
    <property type="match status" value="1"/>
</dbReference>
<comment type="catalytic activity">
    <reaction evidence="3">
        <text>3-(methylsulfanyl)propanoate + ATP + CoA = 3-(methylsulfanyl)propanoyl-CoA + AMP + diphosphate</text>
        <dbReference type="Rhea" id="RHEA:43052"/>
        <dbReference type="ChEBI" id="CHEBI:30616"/>
        <dbReference type="ChEBI" id="CHEBI:33019"/>
        <dbReference type="ChEBI" id="CHEBI:49016"/>
        <dbReference type="ChEBI" id="CHEBI:57287"/>
        <dbReference type="ChEBI" id="CHEBI:82815"/>
        <dbReference type="ChEBI" id="CHEBI:456215"/>
        <dbReference type="EC" id="6.2.1.44"/>
    </reaction>
    <physiologicalReaction direction="left-to-right" evidence="3">
        <dbReference type="Rhea" id="RHEA:43053"/>
    </physiologicalReaction>
</comment>
<reference evidence="9" key="1">
    <citation type="journal article" date="2014" name="Int. J. Syst. Evol. Microbiol.">
        <title>Complete genome sequence of Corynebacterium casei LMG S-19264T (=DSM 44701T), isolated from a smear-ripened cheese.</title>
        <authorList>
            <consortium name="US DOE Joint Genome Institute (JGI-PGF)"/>
            <person name="Walter F."/>
            <person name="Albersmeier A."/>
            <person name="Kalinowski J."/>
            <person name="Ruckert C."/>
        </authorList>
    </citation>
    <scope>NUCLEOTIDE SEQUENCE</scope>
    <source>
        <strain evidence="9">CGMCC 1.12919</strain>
    </source>
</reference>
<dbReference type="Gene3D" id="3.40.50.12780">
    <property type="entry name" value="N-terminal domain of ligase-like"/>
    <property type="match status" value="1"/>
</dbReference>
<feature type="domain" description="AMP-binding enzyme C-terminal" evidence="8">
    <location>
        <begin position="432"/>
        <end position="507"/>
    </location>
</feature>
<dbReference type="GO" id="GO:0016878">
    <property type="term" value="F:acid-thiol ligase activity"/>
    <property type="evidence" value="ECO:0007669"/>
    <property type="project" value="UniProtKB-ARBA"/>
</dbReference>
<comment type="caution">
    <text evidence="9">The sequence shown here is derived from an EMBL/GenBank/DDBJ whole genome shotgun (WGS) entry which is preliminary data.</text>
</comment>
<keyword evidence="2 9" id="KW-0436">Ligase</keyword>
<sequence length="537" mass="59050">MHAEWRPMTVAAWIRRNAHWRRDKLALVSGDRRYTYGEFNERVNRQANGLLAEGLVRGDRVAVIANNTSEAVEALGAAAKAGLVHVPINFRLSPREVEQILTHSGARIVLAEQEFAGLLDGIGPCPDLKRIIRHDPRDQGGSEHEAWLAGQPDAEPPVDVTGEDDLLIVYTSGTTGSAKGAFFKQKHCVAHAPVPALVYDIREDSRLLMVYPHNSIASMNMYYIPAWMQGATVVLADARGFSAERWLGQVERERITHCHLVPTMLIRVLDSGAVGQFDVSSLQTVGYGSAPMPKHRVEELSATFGNILVQGYGMTETSSIAAALDKAEHRRALAGDGRRLASCGRPVFGCELRVVGEDGHDVKPGELGEIIFRGPYIAPAYFKDPERTAQTIVDGWLHSGDLAELDEDGFIYIVDRKNDIIISGGFNVASKEVEEVLCWHDAVREAAVVSRPDPEWGERVHAFVALREGAAADAAELIAFCRDRLSRIKCPDRIEFVEELPRNALGKLVKGDLRARARARAQTESQAQARQPVRGDA</sequence>
<dbReference type="SUPFAM" id="SSF56801">
    <property type="entry name" value="Acetyl-CoA synthetase-like"/>
    <property type="match status" value="1"/>
</dbReference>
<protein>
    <recommendedName>
        <fullName evidence="5">3-methylmercaptopropionyl-CoA ligase</fullName>
        <ecNumber evidence="4">6.2.1.44</ecNumber>
    </recommendedName>
</protein>
<evidence type="ECO:0000256" key="6">
    <source>
        <dbReference type="SAM" id="MobiDB-lite"/>
    </source>
</evidence>
<dbReference type="Gene3D" id="3.30.300.30">
    <property type="match status" value="1"/>
</dbReference>
<feature type="compositionally biased region" description="Basic and acidic residues" evidence="6">
    <location>
        <begin position="134"/>
        <end position="146"/>
    </location>
</feature>
<comment type="similarity">
    <text evidence="1">Belongs to the ATP-dependent AMP-binding enzyme family.</text>
</comment>
<dbReference type="Proteomes" id="UP000637002">
    <property type="component" value="Unassembled WGS sequence"/>
</dbReference>
<dbReference type="Pfam" id="PF00501">
    <property type="entry name" value="AMP-binding"/>
    <property type="match status" value="1"/>
</dbReference>
<evidence type="ECO:0000313" key="9">
    <source>
        <dbReference type="EMBL" id="GGC47733.1"/>
    </source>
</evidence>
<dbReference type="InterPro" id="IPR020845">
    <property type="entry name" value="AMP-binding_CS"/>
</dbReference>
<feature type="region of interest" description="Disordered" evidence="6">
    <location>
        <begin position="134"/>
        <end position="155"/>
    </location>
</feature>
<dbReference type="InterPro" id="IPR000873">
    <property type="entry name" value="AMP-dep_synth/lig_dom"/>
</dbReference>
<dbReference type="InterPro" id="IPR045851">
    <property type="entry name" value="AMP-bd_C_sf"/>
</dbReference>
<feature type="domain" description="AMP-dependent synthetase/ligase" evidence="7">
    <location>
        <begin position="15"/>
        <end position="382"/>
    </location>
</feature>
<proteinExistence type="inferred from homology"/>
<reference evidence="9" key="2">
    <citation type="submission" date="2020-09" db="EMBL/GenBank/DDBJ databases">
        <authorList>
            <person name="Sun Q."/>
            <person name="Zhou Y."/>
        </authorList>
    </citation>
    <scope>NUCLEOTIDE SEQUENCE</scope>
    <source>
        <strain evidence="9">CGMCC 1.12919</strain>
    </source>
</reference>
<dbReference type="AlphaFoldDB" id="A0A916X6T2"/>
<evidence type="ECO:0000259" key="8">
    <source>
        <dbReference type="Pfam" id="PF13193"/>
    </source>
</evidence>
<dbReference type="FunFam" id="3.30.300.30:FF:000008">
    <property type="entry name" value="2,3-dihydroxybenzoate-AMP ligase"/>
    <property type="match status" value="1"/>
</dbReference>
<evidence type="ECO:0000256" key="1">
    <source>
        <dbReference type="ARBA" id="ARBA00006432"/>
    </source>
</evidence>
<gene>
    <name evidence="9" type="ORF">GCM10010994_03610</name>
</gene>
<accession>A0A916X6T2</accession>
<evidence type="ECO:0000259" key="7">
    <source>
        <dbReference type="Pfam" id="PF00501"/>
    </source>
</evidence>
<evidence type="ECO:0000256" key="5">
    <source>
        <dbReference type="ARBA" id="ARBA00067668"/>
    </source>
</evidence>
<dbReference type="InterPro" id="IPR042099">
    <property type="entry name" value="ANL_N_sf"/>
</dbReference>
<dbReference type="InterPro" id="IPR050237">
    <property type="entry name" value="ATP-dep_AMP-bd_enzyme"/>
</dbReference>
<evidence type="ECO:0000256" key="3">
    <source>
        <dbReference type="ARBA" id="ARBA00051915"/>
    </source>
</evidence>
<organism evidence="9 10">
    <name type="scientific">Chelatococcus reniformis</name>
    <dbReference type="NCBI Taxonomy" id="1494448"/>
    <lineage>
        <taxon>Bacteria</taxon>
        <taxon>Pseudomonadati</taxon>
        <taxon>Pseudomonadota</taxon>
        <taxon>Alphaproteobacteria</taxon>
        <taxon>Hyphomicrobiales</taxon>
        <taxon>Chelatococcaceae</taxon>
        <taxon>Chelatococcus</taxon>
    </lineage>
</organism>
<evidence type="ECO:0000313" key="10">
    <source>
        <dbReference type="Proteomes" id="UP000637002"/>
    </source>
</evidence>
<dbReference type="EMBL" id="BMGG01000001">
    <property type="protein sequence ID" value="GGC47733.1"/>
    <property type="molecule type" value="Genomic_DNA"/>
</dbReference>
<keyword evidence="10" id="KW-1185">Reference proteome</keyword>
<dbReference type="PANTHER" id="PTHR43767">
    <property type="entry name" value="LONG-CHAIN-FATTY-ACID--COA LIGASE"/>
    <property type="match status" value="1"/>
</dbReference>
<dbReference type="PANTHER" id="PTHR43767:SF1">
    <property type="entry name" value="NONRIBOSOMAL PEPTIDE SYNTHASE PES1 (EUROFUNG)-RELATED"/>
    <property type="match status" value="1"/>
</dbReference>
<name>A0A916X6T2_9HYPH</name>
<dbReference type="InterPro" id="IPR025110">
    <property type="entry name" value="AMP-bd_C"/>
</dbReference>
<evidence type="ECO:0000256" key="4">
    <source>
        <dbReference type="ARBA" id="ARBA00066616"/>
    </source>
</evidence>